<dbReference type="PANTHER" id="PTHR24251">
    <property type="entry name" value="OVOCHYMASE-RELATED"/>
    <property type="match status" value="1"/>
</dbReference>
<accession>G7Y7K0</accession>
<dbReference type="Pfam" id="PF00431">
    <property type="entry name" value="CUB"/>
    <property type="match status" value="1"/>
</dbReference>
<proteinExistence type="predicted"/>
<evidence type="ECO:0000259" key="4">
    <source>
        <dbReference type="PROSITE" id="PS01180"/>
    </source>
</evidence>
<keyword evidence="1" id="KW-0677">Repeat</keyword>
<dbReference type="PROSITE" id="PS01180">
    <property type="entry name" value="CUB"/>
    <property type="match status" value="1"/>
</dbReference>
<reference key="2">
    <citation type="submission" date="2011-10" db="EMBL/GenBank/DDBJ databases">
        <title>The genome and transcriptome sequence of Clonorchis sinensis provide insights into the carcinogenic liver fluke.</title>
        <authorList>
            <person name="Wang X."/>
            <person name="Huang Y."/>
            <person name="Chen W."/>
            <person name="Liu H."/>
            <person name="Guo L."/>
            <person name="Chen Y."/>
            <person name="Luo F."/>
            <person name="Zhou W."/>
            <person name="Sun J."/>
            <person name="Mao Q."/>
            <person name="Liang P."/>
            <person name="Zhou C."/>
            <person name="Tian Y."/>
            <person name="Men J."/>
            <person name="Lv X."/>
            <person name="Huang L."/>
            <person name="Zhou J."/>
            <person name="Hu Y."/>
            <person name="Li R."/>
            <person name="Zhang F."/>
            <person name="Lei H."/>
            <person name="Li X."/>
            <person name="Hu X."/>
            <person name="Liang C."/>
            <person name="Xu J."/>
            <person name="Wu Z."/>
            <person name="Yu X."/>
        </authorList>
    </citation>
    <scope>NUCLEOTIDE SEQUENCE</scope>
    <source>
        <strain>Henan</strain>
    </source>
</reference>
<evidence type="ECO:0000256" key="3">
    <source>
        <dbReference type="PROSITE-ProRule" id="PRU00059"/>
    </source>
</evidence>
<comment type="caution">
    <text evidence="3">Lacks conserved residue(s) required for the propagation of feature annotation.</text>
</comment>
<dbReference type="Proteomes" id="UP000008909">
    <property type="component" value="Unassembled WGS sequence"/>
</dbReference>
<sequence>CTTHSGDKLDIFIGVVSLSNRWRSLCGTNLPVNLRTMNMRVPVLTIQFKSDNQTTAMENGFYLNYRIVSSHEESSESSSKYEPLSDEWKQKEYTLPVEKEANQSLKDMNSTRTAFTYWVMQEEIINGGVVFISESHKETTKSTRCINTKNSGALQLKTTQEDRGEIKRDCSEDTRIQIIPVGTINIPRQLGNAIIAKSSASLIGDEEICRWIFLGRTNQRIRINLRPWSKDPMNSAMMEDGVAHKRTADRPYFRYGQTKLDKTKKPSHKGPMIRSIGCNSPYHLEIRTFQNLSTSLPQFKERGHGSREWKLKDYKDDSVANLVFKDSNWIVGDRIKLCFQRYSNEELRNKAFMSSQLPRIDVVLKASFDEWLNDRHLSLQLPEESEFFSVDYKFITGCRFTFESKISKSGNFSSPNYPGLYPVDTVCEYRLMGEKNEVISLRFLEFDIESSSSTCSADEMGDYVELNPCSMLDFLNMPQVRYCQARPKHKEVPIRWNNPCLKIRFVSNEVIVRRGFLAHYSFEISGLAACATNATVLDTSDFCEILKNIGGQHQSSKEYLLNRHERYAFANKNRD</sequence>
<dbReference type="SUPFAM" id="SSF49854">
    <property type="entry name" value="Spermadhesin, CUB domain"/>
    <property type="match status" value="2"/>
</dbReference>
<name>G7Y7K0_CLOSI</name>
<dbReference type="CDD" id="cd00041">
    <property type="entry name" value="CUB"/>
    <property type="match status" value="1"/>
</dbReference>
<dbReference type="Gene3D" id="2.60.120.290">
    <property type="entry name" value="Spermadhesin, CUB domain"/>
    <property type="match status" value="1"/>
</dbReference>
<organism evidence="5 6">
    <name type="scientific">Clonorchis sinensis</name>
    <name type="common">Chinese liver fluke</name>
    <dbReference type="NCBI Taxonomy" id="79923"/>
    <lineage>
        <taxon>Eukaryota</taxon>
        <taxon>Metazoa</taxon>
        <taxon>Spiralia</taxon>
        <taxon>Lophotrochozoa</taxon>
        <taxon>Platyhelminthes</taxon>
        <taxon>Trematoda</taxon>
        <taxon>Digenea</taxon>
        <taxon>Opisthorchiida</taxon>
        <taxon>Opisthorchiata</taxon>
        <taxon>Opisthorchiidae</taxon>
        <taxon>Clonorchis</taxon>
    </lineage>
</organism>
<keyword evidence="2" id="KW-1015">Disulfide bond</keyword>
<evidence type="ECO:0000256" key="2">
    <source>
        <dbReference type="ARBA" id="ARBA00023157"/>
    </source>
</evidence>
<evidence type="ECO:0000256" key="1">
    <source>
        <dbReference type="ARBA" id="ARBA00022737"/>
    </source>
</evidence>
<protein>
    <submittedName>
        <fullName evidence="5">Suppressor of lurcher protein 1</fullName>
    </submittedName>
</protein>
<evidence type="ECO:0000313" key="5">
    <source>
        <dbReference type="EMBL" id="GAA48935.1"/>
    </source>
</evidence>
<dbReference type="InterPro" id="IPR035914">
    <property type="entry name" value="Sperma_CUB_dom_sf"/>
</dbReference>
<keyword evidence="6" id="KW-1185">Reference proteome</keyword>
<feature type="domain" description="CUB" evidence="4">
    <location>
        <begin position="398"/>
        <end position="523"/>
    </location>
</feature>
<feature type="non-terminal residue" evidence="5">
    <location>
        <position position="1"/>
    </location>
</feature>
<evidence type="ECO:0000313" key="6">
    <source>
        <dbReference type="Proteomes" id="UP000008909"/>
    </source>
</evidence>
<dbReference type="AlphaFoldDB" id="G7Y7K0"/>
<dbReference type="SMART" id="SM00042">
    <property type="entry name" value="CUB"/>
    <property type="match status" value="1"/>
</dbReference>
<dbReference type="InterPro" id="IPR000859">
    <property type="entry name" value="CUB_dom"/>
</dbReference>
<gene>
    <name evidence="5" type="ORF">CLF_102236</name>
</gene>
<dbReference type="EMBL" id="DF142919">
    <property type="protein sequence ID" value="GAA48935.1"/>
    <property type="molecule type" value="Genomic_DNA"/>
</dbReference>
<reference evidence="5" key="1">
    <citation type="journal article" date="2011" name="Genome Biol.">
        <title>The draft genome of the carcinogenic human liver fluke Clonorchis sinensis.</title>
        <authorList>
            <person name="Wang X."/>
            <person name="Chen W."/>
            <person name="Huang Y."/>
            <person name="Sun J."/>
            <person name="Men J."/>
            <person name="Liu H."/>
            <person name="Luo F."/>
            <person name="Guo L."/>
            <person name="Lv X."/>
            <person name="Deng C."/>
            <person name="Zhou C."/>
            <person name="Fan Y."/>
            <person name="Li X."/>
            <person name="Huang L."/>
            <person name="Hu Y."/>
            <person name="Liang C."/>
            <person name="Hu X."/>
            <person name="Xu J."/>
            <person name="Yu X."/>
        </authorList>
    </citation>
    <scope>NUCLEOTIDE SEQUENCE [LARGE SCALE GENOMIC DNA]</scope>
    <source>
        <strain evidence="5">Henan</strain>
    </source>
</reference>